<keyword evidence="8" id="KW-1185">Reference proteome</keyword>
<keyword evidence="4" id="KW-0472">Membrane</keyword>
<keyword evidence="6" id="KW-0449">Lipoprotein</keyword>
<evidence type="ECO:0000256" key="4">
    <source>
        <dbReference type="ARBA" id="ARBA00023136"/>
    </source>
</evidence>
<evidence type="ECO:0000313" key="7">
    <source>
        <dbReference type="EMBL" id="KRL96737.1"/>
    </source>
</evidence>
<dbReference type="SUPFAM" id="SSF53850">
    <property type="entry name" value="Periplasmic binding protein-like II"/>
    <property type="match status" value="1"/>
</dbReference>
<dbReference type="GO" id="GO:0016020">
    <property type="term" value="C:membrane"/>
    <property type="evidence" value="ECO:0007669"/>
    <property type="project" value="UniProtKB-SubCell"/>
</dbReference>
<comment type="caution">
    <text evidence="7">The sequence shown here is derived from an EMBL/GenBank/DDBJ whole genome shotgun (WGS) entry which is preliminary data.</text>
</comment>
<dbReference type="STRING" id="1423801.FD50_GL002016"/>
<dbReference type="AlphaFoldDB" id="A0A0R1UUA2"/>
<keyword evidence="3" id="KW-0732">Signal</keyword>
<accession>A0A0R1UUA2</accession>
<protein>
    <recommendedName>
        <fullName evidence="9">Metal ABC transporter substrate-binding protein</fullName>
    </recommendedName>
</protein>
<dbReference type="EMBL" id="AZFQ01000055">
    <property type="protein sequence ID" value="KRL96737.1"/>
    <property type="molecule type" value="Genomic_DNA"/>
</dbReference>
<dbReference type="PANTHER" id="PTHR30429:SF0">
    <property type="entry name" value="METHIONINE-BINDING LIPOPROTEIN METQ"/>
    <property type="match status" value="1"/>
</dbReference>
<name>A0A0R1UUA2_9LACO</name>
<dbReference type="InterPro" id="IPR004872">
    <property type="entry name" value="Lipoprotein_NlpA"/>
</dbReference>
<comment type="similarity">
    <text evidence="2">Belongs to the NlpA lipoprotein family.</text>
</comment>
<dbReference type="Gene3D" id="3.40.190.10">
    <property type="entry name" value="Periplasmic binding protein-like II"/>
    <property type="match status" value="2"/>
</dbReference>
<dbReference type="PATRIC" id="fig|1423801.4.peg.2060"/>
<dbReference type="Proteomes" id="UP000051166">
    <property type="component" value="Unassembled WGS sequence"/>
</dbReference>
<comment type="subcellular location">
    <subcellularLocation>
        <location evidence="1">Membrane</location>
        <topology evidence="1">Lipid-anchor</topology>
    </subcellularLocation>
</comment>
<dbReference type="PANTHER" id="PTHR30429">
    <property type="entry name" value="D-METHIONINE-BINDING LIPOPROTEIN METQ"/>
    <property type="match status" value="1"/>
</dbReference>
<evidence type="ECO:0000256" key="2">
    <source>
        <dbReference type="ARBA" id="ARBA00008973"/>
    </source>
</evidence>
<reference evidence="7 8" key="1">
    <citation type="journal article" date="2015" name="Genome Announc.">
        <title>Expanding the biotechnology potential of lactobacilli through comparative genomics of 213 strains and associated genera.</title>
        <authorList>
            <person name="Sun Z."/>
            <person name="Harris H.M."/>
            <person name="McCann A."/>
            <person name="Guo C."/>
            <person name="Argimon S."/>
            <person name="Zhang W."/>
            <person name="Yang X."/>
            <person name="Jeffery I.B."/>
            <person name="Cooney J.C."/>
            <person name="Kagawa T.F."/>
            <person name="Liu W."/>
            <person name="Song Y."/>
            <person name="Salvetti E."/>
            <person name="Wrobel A."/>
            <person name="Rasinkangas P."/>
            <person name="Parkhill J."/>
            <person name="Rea M.C."/>
            <person name="O'Sullivan O."/>
            <person name="Ritari J."/>
            <person name="Douillard F.P."/>
            <person name="Paul Ross R."/>
            <person name="Yang R."/>
            <person name="Briner A.E."/>
            <person name="Felis G.E."/>
            <person name="de Vos W.M."/>
            <person name="Barrangou R."/>
            <person name="Klaenhammer T.R."/>
            <person name="Caufield P.W."/>
            <person name="Cui Y."/>
            <person name="Zhang H."/>
            <person name="O'Toole P.W."/>
        </authorList>
    </citation>
    <scope>NUCLEOTIDE SEQUENCE [LARGE SCALE GENOMIC DNA]</scope>
    <source>
        <strain evidence="7 8">DSM 16230</strain>
    </source>
</reference>
<evidence type="ECO:0000256" key="1">
    <source>
        <dbReference type="ARBA" id="ARBA00004635"/>
    </source>
</evidence>
<evidence type="ECO:0008006" key="9">
    <source>
        <dbReference type="Google" id="ProtNLM"/>
    </source>
</evidence>
<sequence>MKNRVIKGSGKSLFKSSRFKLSVTLLVVLLIAVLAFFTLHGQKSSSNNQKTILLGSSPGPYSELFLKGIKPILEKEGYHVTNKSFNNLLNADVALSEGQVDLSVDQHTAYMKNFNTEKKANLVALTPIPTVPTGIYPAQKITLKNVAFGDRIAIPNDPANTARAYNLLVKAGWITLKKGTDLIKATKKDIATNKYNLKITEMDSATIPRSKQDFEYVVLPGSVAYSAKISTKKILLAETLRSEYRLVAVTTKKNAKTAWAKAVKKAYQSTEFKNYVKQHNNDNYWVLPNN</sequence>
<evidence type="ECO:0000256" key="6">
    <source>
        <dbReference type="ARBA" id="ARBA00023288"/>
    </source>
</evidence>
<proteinExistence type="inferred from homology"/>
<organism evidence="7 8">
    <name type="scientific">Liquorilactobacillus satsumensis DSM 16230 = JCM 12392</name>
    <dbReference type="NCBI Taxonomy" id="1423801"/>
    <lineage>
        <taxon>Bacteria</taxon>
        <taxon>Bacillati</taxon>
        <taxon>Bacillota</taxon>
        <taxon>Bacilli</taxon>
        <taxon>Lactobacillales</taxon>
        <taxon>Lactobacillaceae</taxon>
        <taxon>Liquorilactobacillus</taxon>
    </lineage>
</organism>
<evidence type="ECO:0000313" key="8">
    <source>
        <dbReference type="Proteomes" id="UP000051166"/>
    </source>
</evidence>
<evidence type="ECO:0000256" key="5">
    <source>
        <dbReference type="ARBA" id="ARBA00023139"/>
    </source>
</evidence>
<gene>
    <name evidence="7" type="ORF">FD50_GL002016</name>
</gene>
<keyword evidence="5" id="KW-0564">Palmitate</keyword>
<dbReference type="Pfam" id="PF03180">
    <property type="entry name" value="Lipoprotein_9"/>
    <property type="match status" value="1"/>
</dbReference>
<evidence type="ECO:0000256" key="3">
    <source>
        <dbReference type="ARBA" id="ARBA00022729"/>
    </source>
</evidence>